<accession>A0AAE9YQE6</accession>
<keyword evidence="2" id="KW-1185">Reference proteome</keyword>
<dbReference type="AlphaFoldDB" id="A0AAE9YQE6"/>
<reference evidence="1 2" key="2">
    <citation type="journal article" date="2022" name="Mar. Drugs">
        <title>Bioassay-Guided Fractionation Leads to the Detection of Cholic Acid Generated by the Rare Thalassomonas sp.</title>
        <authorList>
            <person name="Pheiffer F."/>
            <person name="Schneider Y.K."/>
            <person name="Hansen E.H."/>
            <person name="Andersen J.H."/>
            <person name="Isaksson J."/>
            <person name="Busche T."/>
            <person name="R C."/>
            <person name="Kalinowski J."/>
            <person name="Zyl L.V."/>
            <person name="Trindade M."/>
        </authorList>
    </citation>
    <scope>NUCLEOTIDE SEQUENCE [LARGE SCALE GENOMIC DNA]</scope>
    <source>
        <strain evidence="1 2">A5K-106</strain>
    </source>
</reference>
<dbReference type="EMBL" id="CP059735">
    <property type="protein sequence ID" value="WDD98369.1"/>
    <property type="molecule type" value="Genomic_DNA"/>
</dbReference>
<dbReference type="KEGG" id="tact:SG35_024375"/>
<organism evidence="1 2">
    <name type="scientific">Thalassomonas actiniarum</name>
    <dbReference type="NCBI Taxonomy" id="485447"/>
    <lineage>
        <taxon>Bacteria</taxon>
        <taxon>Pseudomonadati</taxon>
        <taxon>Pseudomonadota</taxon>
        <taxon>Gammaproteobacteria</taxon>
        <taxon>Alteromonadales</taxon>
        <taxon>Colwelliaceae</taxon>
        <taxon>Thalassomonas</taxon>
    </lineage>
</organism>
<evidence type="ECO:0000313" key="2">
    <source>
        <dbReference type="Proteomes" id="UP000032568"/>
    </source>
</evidence>
<protein>
    <submittedName>
        <fullName evidence="1">Uncharacterized protein</fullName>
    </submittedName>
</protein>
<dbReference type="Proteomes" id="UP000032568">
    <property type="component" value="Chromosome"/>
</dbReference>
<reference evidence="1 2" key="1">
    <citation type="journal article" date="2015" name="Genome Announc.">
        <title>Draft Genome Sequences of Marine Isolates of Thalassomonas viridans and Thalassomonas actiniarum.</title>
        <authorList>
            <person name="Olonade I."/>
            <person name="van Zyl L.J."/>
            <person name="Trindade M."/>
        </authorList>
    </citation>
    <scope>NUCLEOTIDE SEQUENCE [LARGE SCALE GENOMIC DNA]</scope>
    <source>
        <strain evidence="1 2">A5K-106</strain>
    </source>
</reference>
<name>A0AAE9YQE6_9GAMM</name>
<evidence type="ECO:0000313" key="1">
    <source>
        <dbReference type="EMBL" id="WDD98369.1"/>
    </source>
</evidence>
<sequence>MFDNRTLHQDYPLPDADNFLQDDVVRIAEAITAIDNDFFQNSVDLQEKLEQEERINAEKFRRIKINHLVDDQLFNV</sequence>
<gene>
    <name evidence="1" type="ORF">SG35_024375</name>
</gene>
<dbReference type="RefSeq" id="WP_044836112.1">
    <property type="nucleotide sequence ID" value="NZ_CP059735.1"/>
</dbReference>
<proteinExistence type="predicted"/>